<reference evidence="2 3" key="1">
    <citation type="journal article" date="2019" name="Commun. Biol.">
        <title>The bagworm genome reveals a unique fibroin gene that provides high tensile strength.</title>
        <authorList>
            <person name="Kono N."/>
            <person name="Nakamura H."/>
            <person name="Ohtoshi R."/>
            <person name="Tomita M."/>
            <person name="Numata K."/>
            <person name="Arakawa K."/>
        </authorList>
    </citation>
    <scope>NUCLEOTIDE SEQUENCE [LARGE SCALE GENOMIC DNA]</scope>
</reference>
<organism evidence="2 3">
    <name type="scientific">Eumeta variegata</name>
    <name type="common">Bagworm moth</name>
    <name type="synonym">Eumeta japonica</name>
    <dbReference type="NCBI Taxonomy" id="151549"/>
    <lineage>
        <taxon>Eukaryota</taxon>
        <taxon>Metazoa</taxon>
        <taxon>Ecdysozoa</taxon>
        <taxon>Arthropoda</taxon>
        <taxon>Hexapoda</taxon>
        <taxon>Insecta</taxon>
        <taxon>Pterygota</taxon>
        <taxon>Neoptera</taxon>
        <taxon>Endopterygota</taxon>
        <taxon>Lepidoptera</taxon>
        <taxon>Glossata</taxon>
        <taxon>Ditrysia</taxon>
        <taxon>Tineoidea</taxon>
        <taxon>Psychidae</taxon>
        <taxon>Oiketicinae</taxon>
        <taxon>Eumeta</taxon>
    </lineage>
</organism>
<dbReference type="EMBL" id="BGZK01000006">
    <property type="protein sequence ID" value="GBP00732.1"/>
    <property type="molecule type" value="Genomic_DNA"/>
</dbReference>
<evidence type="ECO:0000256" key="1">
    <source>
        <dbReference type="SAM" id="MobiDB-lite"/>
    </source>
</evidence>
<evidence type="ECO:0000313" key="2">
    <source>
        <dbReference type="EMBL" id="GBP00732.1"/>
    </source>
</evidence>
<name>A0A4C1SF54_EUMVA</name>
<keyword evidence="3" id="KW-1185">Reference proteome</keyword>
<evidence type="ECO:0000313" key="3">
    <source>
        <dbReference type="Proteomes" id="UP000299102"/>
    </source>
</evidence>
<protein>
    <submittedName>
        <fullName evidence="2">Uncharacterized protein</fullName>
    </submittedName>
</protein>
<feature type="region of interest" description="Disordered" evidence="1">
    <location>
        <begin position="163"/>
        <end position="194"/>
    </location>
</feature>
<proteinExistence type="predicted"/>
<dbReference type="Proteomes" id="UP000299102">
    <property type="component" value="Unassembled WGS sequence"/>
</dbReference>
<comment type="caution">
    <text evidence="2">The sequence shown here is derived from an EMBL/GenBank/DDBJ whole genome shotgun (WGS) entry which is preliminary data.</text>
</comment>
<dbReference type="AlphaFoldDB" id="A0A4C1SF54"/>
<gene>
    <name evidence="2" type="ORF">EVAR_76966_1</name>
</gene>
<feature type="region of interest" description="Disordered" evidence="1">
    <location>
        <begin position="44"/>
        <end position="74"/>
    </location>
</feature>
<accession>A0A4C1SF54</accession>
<feature type="compositionally biased region" description="Polar residues" evidence="1">
    <location>
        <begin position="44"/>
        <end position="56"/>
    </location>
</feature>
<sequence>MQIDERRLHARKGIVAFRLRRACERERGTIERHDRPKRSAFLRTFQQGTSSGNCRQSHPPGCKERKQPTASLDRPLSCNGRRATKTLLRRPQIATDRHACQMLSVGGPLTTDSIEAKKIEEQLKIPKADLKVTKPEEKLPTVIIWDVLKVNLDEDIVRSMKTHSRRSRLESGKGRGVLQEADPTRPRVPSDTESSSAKTCLINVPIARVPRRRKIPDPERGRALKCINCIKASREDTVHGAFSSECGVRPKWNEIARFKVAYC</sequence>